<organism evidence="1 2">
    <name type="scientific">Vairimorpha apis BRL 01</name>
    <dbReference type="NCBI Taxonomy" id="1037528"/>
    <lineage>
        <taxon>Eukaryota</taxon>
        <taxon>Fungi</taxon>
        <taxon>Fungi incertae sedis</taxon>
        <taxon>Microsporidia</taxon>
        <taxon>Nosematidae</taxon>
        <taxon>Vairimorpha</taxon>
    </lineage>
</organism>
<reference evidence="1 2" key="1">
    <citation type="journal article" date="2013" name="BMC Genomics">
        <title>Genome sequencing and comparative genomics of honey bee microsporidia, Nosema apis reveal novel insights into host-parasite interactions.</title>
        <authorList>
            <person name="Chen Yp."/>
            <person name="Pettis J.S."/>
            <person name="Zhao Y."/>
            <person name="Liu X."/>
            <person name="Tallon L.J."/>
            <person name="Sadzewicz L.D."/>
            <person name="Li R."/>
            <person name="Zheng H."/>
            <person name="Huang S."/>
            <person name="Zhang X."/>
            <person name="Hamilton M.C."/>
            <person name="Pernal S.F."/>
            <person name="Melathopoulos A.P."/>
            <person name="Yan X."/>
            <person name="Evans J.D."/>
        </authorList>
    </citation>
    <scope>NUCLEOTIDE SEQUENCE [LARGE SCALE GENOMIC DNA]</scope>
    <source>
        <strain evidence="1 2">BRL 01</strain>
    </source>
</reference>
<dbReference type="Proteomes" id="UP000053780">
    <property type="component" value="Unassembled WGS sequence"/>
</dbReference>
<evidence type="ECO:0000313" key="2">
    <source>
        <dbReference type="Proteomes" id="UP000053780"/>
    </source>
</evidence>
<dbReference type="AlphaFoldDB" id="T0L6I4"/>
<name>T0L6I4_9MICR</name>
<gene>
    <name evidence="1" type="ORF">NAPIS_ORF02176</name>
</gene>
<sequence length="320" mass="37067">MCKISICAPFNNLQNNTNVQNPFNNLQNSTNVQNPFNNLQNSSNTQDLVSTQSSFNLKNSSLNNQISDNLQLNNNDQTNNSLFLQHNAYNRNDTNSPFNEKDNQNYNTNIEGNNNNQACTFQTENKFNSDENKINSNDSSVFEKSFNLYNNSITPESNQSKTSIFGENSNLINNKNNTSFVQMTIYDILQEQILILDKQIEDFNKKAKEVFEQDEILRQNLDNYKIICETLTKAETKINELDENVDYFEKILDDFSKSIVTNDNDDELILCVKAYENVADNFYRCLEDNKDTEDEVISLCKENLNYLSIIDEKLDLYEKY</sequence>
<dbReference type="OrthoDB" id="2193331at2759"/>
<proteinExistence type="predicted"/>
<dbReference type="VEuPathDB" id="MicrosporidiaDB:NAPIS_ORF02176"/>
<accession>T0L6I4</accession>
<dbReference type="EMBL" id="KE647312">
    <property type="protein sequence ID" value="EQB60283.1"/>
    <property type="molecule type" value="Genomic_DNA"/>
</dbReference>
<protein>
    <submittedName>
        <fullName evidence="1">Nuclear pore complex protein (Nucleoporin nup116)</fullName>
    </submittedName>
</protein>
<keyword evidence="2" id="KW-1185">Reference proteome</keyword>
<evidence type="ECO:0000313" key="1">
    <source>
        <dbReference type="EMBL" id="EQB60283.1"/>
    </source>
</evidence>
<dbReference type="HOGENOM" id="CLU_869035_0_0_1"/>